<comment type="caution">
    <text evidence="1">The sequence shown here is derived from an EMBL/GenBank/DDBJ whole genome shotgun (WGS) entry which is preliminary data.</text>
</comment>
<reference evidence="1" key="1">
    <citation type="submission" date="2023-03" db="EMBL/GenBank/DDBJ databases">
        <title>Massive genome expansion in bonnet fungi (Mycena s.s.) driven by repeated elements and novel gene families across ecological guilds.</title>
        <authorList>
            <consortium name="Lawrence Berkeley National Laboratory"/>
            <person name="Harder C.B."/>
            <person name="Miyauchi S."/>
            <person name="Viragh M."/>
            <person name="Kuo A."/>
            <person name="Thoen E."/>
            <person name="Andreopoulos B."/>
            <person name="Lu D."/>
            <person name="Skrede I."/>
            <person name="Drula E."/>
            <person name="Henrissat B."/>
            <person name="Morin E."/>
            <person name="Kohler A."/>
            <person name="Barry K."/>
            <person name="LaButti K."/>
            <person name="Morin E."/>
            <person name="Salamov A."/>
            <person name="Lipzen A."/>
            <person name="Mereny Z."/>
            <person name="Hegedus B."/>
            <person name="Baldrian P."/>
            <person name="Stursova M."/>
            <person name="Weitz H."/>
            <person name="Taylor A."/>
            <person name="Grigoriev I.V."/>
            <person name="Nagy L.G."/>
            <person name="Martin F."/>
            <person name="Kauserud H."/>
        </authorList>
    </citation>
    <scope>NUCLEOTIDE SEQUENCE</scope>
    <source>
        <strain evidence="1">9284</strain>
    </source>
</reference>
<organism evidence="1 2">
    <name type="scientific">Roridomyces roridus</name>
    <dbReference type="NCBI Taxonomy" id="1738132"/>
    <lineage>
        <taxon>Eukaryota</taxon>
        <taxon>Fungi</taxon>
        <taxon>Dikarya</taxon>
        <taxon>Basidiomycota</taxon>
        <taxon>Agaricomycotina</taxon>
        <taxon>Agaricomycetes</taxon>
        <taxon>Agaricomycetidae</taxon>
        <taxon>Agaricales</taxon>
        <taxon>Marasmiineae</taxon>
        <taxon>Mycenaceae</taxon>
        <taxon>Roridomyces</taxon>
    </lineage>
</organism>
<dbReference type="EMBL" id="JARKIF010000049">
    <property type="protein sequence ID" value="KAJ7607472.1"/>
    <property type="molecule type" value="Genomic_DNA"/>
</dbReference>
<gene>
    <name evidence="1" type="ORF">FB45DRAFT_1040160</name>
</gene>
<evidence type="ECO:0000313" key="2">
    <source>
        <dbReference type="Proteomes" id="UP001221142"/>
    </source>
</evidence>
<dbReference type="AlphaFoldDB" id="A0AAD7B180"/>
<dbReference type="Proteomes" id="UP001221142">
    <property type="component" value="Unassembled WGS sequence"/>
</dbReference>
<protein>
    <submittedName>
        <fullName evidence="1">Uncharacterized protein</fullName>
    </submittedName>
</protein>
<evidence type="ECO:0000313" key="1">
    <source>
        <dbReference type="EMBL" id="KAJ7607472.1"/>
    </source>
</evidence>
<name>A0AAD7B180_9AGAR</name>
<sequence>MLLGNPVPRINTAEAEAALNASWVLIDTDQPSDWIPGIWVKNGKITVWTVSPAQHRMDHYKKQIEAKTWVMKSWSMDEVAAYMTLMSKPRQAVLDGVEEFGLIPRYIFMTQDITSDSQSLDDIIYAALENIFITDFDPKTGIQDGSHRMFLVNPQRIKDVHGVPRSPNRKHFSFEFLSNCAQ</sequence>
<accession>A0AAD7B180</accession>
<proteinExistence type="predicted"/>
<keyword evidence="2" id="KW-1185">Reference proteome</keyword>